<dbReference type="CDD" id="cd06748">
    <property type="entry name" value="PDZ_CNK1_2_3-like"/>
    <property type="match status" value="1"/>
</dbReference>
<evidence type="ECO:0000259" key="4">
    <source>
        <dbReference type="PROSITE" id="PS50003"/>
    </source>
</evidence>
<dbReference type="Pfam" id="PF10534">
    <property type="entry name" value="CRIC_ras_sig"/>
    <property type="match status" value="1"/>
</dbReference>
<evidence type="ECO:0000313" key="8">
    <source>
        <dbReference type="Ensembl" id="ENSHHUP00000028891.1"/>
    </source>
</evidence>
<dbReference type="Ensembl" id="ENSHHUT00000030097.1">
    <property type="protein sequence ID" value="ENSHHUP00000028891.1"/>
    <property type="gene ID" value="ENSHHUG00000018408.1"/>
</dbReference>
<dbReference type="Proteomes" id="UP000314982">
    <property type="component" value="Unassembled WGS sequence"/>
</dbReference>
<dbReference type="PANTHER" id="PTHR12844">
    <property type="entry name" value="CONNECTOR ENCHANCER OF KINASE SUPPRESSOR OF RAS"/>
    <property type="match status" value="1"/>
</dbReference>
<dbReference type="GO" id="GO:0016020">
    <property type="term" value="C:membrane"/>
    <property type="evidence" value="ECO:0007669"/>
    <property type="project" value="InterPro"/>
</dbReference>
<dbReference type="PANTHER" id="PTHR12844:SF21">
    <property type="entry name" value="CONNECTOR ENHANCER OF KINASE SUPPRESSOR OF RAS 2"/>
    <property type="match status" value="1"/>
</dbReference>
<dbReference type="AlphaFoldDB" id="A0A4W5LRN3"/>
<feature type="region of interest" description="Disordered" evidence="3">
    <location>
        <begin position="273"/>
        <end position="328"/>
    </location>
</feature>
<accession>A0A4W5LRN3</accession>
<dbReference type="Pfam" id="PF00169">
    <property type="entry name" value="PH"/>
    <property type="match status" value="1"/>
</dbReference>
<reference evidence="8" key="2">
    <citation type="submission" date="2025-08" db="UniProtKB">
        <authorList>
            <consortium name="Ensembl"/>
        </authorList>
    </citation>
    <scope>IDENTIFICATION</scope>
</reference>
<dbReference type="Pfam" id="PF06663">
    <property type="entry name" value="CNK2_3_dom"/>
    <property type="match status" value="1"/>
</dbReference>
<reference evidence="9" key="1">
    <citation type="submission" date="2018-06" db="EMBL/GenBank/DDBJ databases">
        <title>Genome assembly of Danube salmon.</title>
        <authorList>
            <person name="Macqueen D.J."/>
            <person name="Gundappa M.K."/>
        </authorList>
    </citation>
    <scope>NUCLEOTIDE SEQUENCE [LARGE SCALE GENOMIC DNA]</scope>
</reference>
<dbReference type="SMART" id="SM00233">
    <property type="entry name" value="PH"/>
    <property type="match status" value="1"/>
</dbReference>
<keyword evidence="9" id="KW-1185">Reference proteome</keyword>
<evidence type="ECO:0000313" key="9">
    <source>
        <dbReference type="Proteomes" id="UP000314982"/>
    </source>
</evidence>
<reference evidence="8" key="3">
    <citation type="submission" date="2025-09" db="UniProtKB">
        <authorList>
            <consortium name="Ensembl"/>
        </authorList>
    </citation>
    <scope>IDENTIFICATION</scope>
</reference>
<evidence type="ECO:0000256" key="3">
    <source>
        <dbReference type="SAM" id="MobiDB-lite"/>
    </source>
</evidence>
<evidence type="ECO:0000259" key="7">
    <source>
        <dbReference type="PROSITE" id="PS51290"/>
    </source>
</evidence>
<dbReference type="CDD" id="cd09511">
    <property type="entry name" value="SAM_CNK1_2_3-suppressor"/>
    <property type="match status" value="1"/>
</dbReference>
<dbReference type="Pfam" id="PF00536">
    <property type="entry name" value="SAM_1"/>
    <property type="match status" value="1"/>
</dbReference>
<keyword evidence="2" id="KW-0597">Phosphoprotein</keyword>
<dbReference type="Gene3D" id="1.10.150.50">
    <property type="entry name" value="Transcription Factor, Ets-1"/>
    <property type="match status" value="1"/>
</dbReference>
<dbReference type="InterPro" id="IPR010599">
    <property type="entry name" value="CNK2/3_dom"/>
</dbReference>
<name>A0A4W5LRN3_9TELE</name>
<dbReference type="PROSITE" id="PS50106">
    <property type="entry name" value="PDZ"/>
    <property type="match status" value="1"/>
</dbReference>
<dbReference type="InterPro" id="IPR017874">
    <property type="entry name" value="CRIC_domain"/>
</dbReference>
<dbReference type="CDD" id="cd01260">
    <property type="entry name" value="PH_CNK_mammalian-like"/>
    <property type="match status" value="1"/>
</dbReference>
<dbReference type="PROSITE" id="PS50003">
    <property type="entry name" value="PH_DOMAIN"/>
    <property type="match status" value="1"/>
</dbReference>
<evidence type="ECO:0000256" key="1">
    <source>
        <dbReference type="ARBA" id="ARBA00009498"/>
    </source>
</evidence>
<dbReference type="FunFam" id="2.30.42.10:FF:000060">
    <property type="entry name" value="Connector enhancer of kinase suppressor of Ras 2"/>
    <property type="match status" value="1"/>
</dbReference>
<protein>
    <submittedName>
        <fullName evidence="8">Connector enhancer of kinase suppressor of Ras 2</fullName>
    </submittedName>
</protein>
<dbReference type="FunFam" id="2.30.29.30:FF:000092">
    <property type="entry name" value="Connector enhancer of kinase suppressor of Ras 2"/>
    <property type="match status" value="1"/>
</dbReference>
<feature type="compositionally biased region" description="Low complexity" evidence="3">
    <location>
        <begin position="273"/>
        <end position="291"/>
    </location>
</feature>
<feature type="compositionally biased region" description="Basic and acidic residues" evidence="3">
    <location>
        <begin position="672"/>
        <end position="681"/>
    </location>
</feature>
<feature type="domain" description="SAM" evidence="5">
    <location>
        <begin position="11"/>
        <end position="76"/>
    </location>
</feature>
<dbReference type="InterPro" id="IPR011993">
    <property type="entry name" value="PH-like_dom_sf"/>
</dbReference>
<dbReference type="GeneTree" id="ENSGT00940000156709"/>
<dbReference type="InterPro" id="IPR001849">
    <property type="entry name" value="PH_domain"/>
</dbReference>
<dbReference type="InterPro" id="IPR051566">
    <property type="entry name" value="CNKSR"/>
</dbReference>
<dbReference type="Gene3D" id="2.30.29.30">
    <property type="entry name" value="Pleckstrin-homology domain (PH domain)/Phosphotyrosine-binding domain (PTB)"/>
    <property type="match status" value="1"/>
</dbReference>
<dbReference type="PROSITE" id="PS51290">
    <property type="entry name" value="CRIC"/>
    <property type="match status" value="1"/>
</dbReference>
<dbReference type="SUPFAM" id="SSF47769">
    <property type="entry name" value="SAM/Pointed domain"/>
    <property type="match status" value="1"/>
</dbReference>
<dbReference type="FunFam" id="1.10.150.50:FF:000019">
    <property type="entry name" value="Connector enhancer of kinase suppressor of Ras 2"/>
    <property type="match status" value="1"/>
</dbReference>
<feature type="domain" description="PH" evidence="4">
    <location>
        <begin position="502"/>
        <end position="601"/>
    </location>
</feature>
<dbReference type="InterPro" id="IPR036034">
    <property type="entry name" value="PDZ_sf"/>
</dbReference>
<dbReference type="GO" id="GO:0009966">
    <property type="term" value="P:regulation of signal transduction"/>
    <property type="evidence" value="ECO:0007669"/>
    <property type="project" value="InterPro"/>
</dbReference>
<dbReference type="InterPro" id="IPR001478">
    <property type="entry name" value="PDZ"/>
</dbReference>
<feature type="domain" description="CRIC" evidence="7">
    <location>
        <begin position="84"/>
        <end position="178"/>
    </location>
</feature>
<feature type="region of interest" description="Disordered" evidence="3">
    <location>
        <begin position="617"/>
        <end position="700"/>
    </location>
</feature>
<dbReference type="SMART" id="SM00454">
    <property type="entry name" value="SAM"/>
    <property type="match status" value="1"/>
</dbReference>
<dbReference type="InterPro" id="IPR049628">
    <property type="entry name" value="CNK1-3_SAM"/>
</dbReference>
<evidence type="ECO:0000259" key="6">
    <source>
        <dbReference type="PROSITE" id="PS50106"/>
    </source>
</evidence>
<proteinExistence type="inferred from homology"/>
<feature type="domain" description="PDZ" evidence="6">
    <location>
        <begin position="215"/>
        <end position="270"/>
    </location>
</feature>
<dbReference type="PROSITE" id="PS50105">
    <property type="entry name" value="SAM_DOMAIN"/>
    <property type="match status" value="1"/>
</dbReference>
<evidence type="ECO:0000256" key="2">
    <source>
        <dbReference type="ARBA" id="ARBA00022553"/>
    </source>
</evidence>
<dbReference type="InterPro" id="IPR001660">
    <property type="entry name" value="SAM"/>
</dbReference>
<feature type="compositionally biased region" description="Pro residues" evidence="3">
    <location>
        <begin position="634"/>
        <end position="647"/>
    </location>
</feature>
<dbReference type="Gene3D" id="2.30.42.10">
    <property type="match status" value="1"/>
</dbReference>
<dbReference type="SUPFAM" id="SSF50729">
    <property type="entry name" value="PH domain-like"/>
    <property type="match status" value="1"/>
</dbReference>
<sequence length="821" mass="92271">MALVMEPVSKWSSSQVVDWMKGLDDCLQQYIKTFEREMVGGDQLLRITHQELEDLGVSRIGHQELILEAVDLLCALNYGLETENLKTLSHKLNASAKNLQNFITGRRRSGHYDGRAARKLPNDFLTSVVDLIAAAKSLLAWLDRSPFAAVADYSMTRNNVIQLCLELTTIVQQDCSVYETENKILHVCKTLSGVCDHIISLSSDPMVSQSAHLEVVQLANIKSTEGLGMYIKSTYDGLHVITGTTEGSLADRCKKIHAGDEVIQVNHQTVPIIPQSPSSSVATPTSTLSTPSRRDSCALQDLFIPPPPDEPYTPRDDKGNLPGDDDLQAEVPVAKGSESPNSFLDQECRRRFPLVEEDAVLYCYEYDQNHGPPPARRDSTPTYGRLRPISMPVEYNWVGDYEDSAKLKRESRRENSLLRYVSQSEDKAMPEEYLTGRSRKKSDKSSPAHYVLHPALQMEVSMSTSTNTFPSLLPLSSSLLTSVGGSLSSISKRRISCKDLGRGDCEGWLWKKKDAKSYFSQKWKKYWFILKETCLYWYMNEEDEKAEGFVSLAEFKIDRASECRRKYAFKACHPKIKSFYFAADNVDDMNRWLSRLTMAVAGYSEQERIRQDQDYWSESDHEDMEMPSTIPKQDSPPPPYDSYPRPPSVSQMSPYLEPKHGRLSSETFQSHSSHEEFHPEPQEGSGGGSPGQKSSSQRRSWQDLIETPLGSTGLHYLQTLPLEEALLRSPGGGGLSVEYRRQSTLPAQRSLLQEHYGPLPQQLSHSVPVEAGGKPRSFTLPRDSGLHAILSASASASDHRDQHRYQLARDTGKKRERCTTV</sequence>
<evidence type="ECO:0000259" key="5">
    <source>
        <dbReference type="PROSITE" id="PS50105"/>
    </source>
</evidence>
<dbReference type="InterPro" id="IPR013761">
    <property type="entry name" value="SAM/pointed_sf"/>
</dbReference>
<comment type="similarity">
    <text evidence="1">Belongs to the CNKSR family.</text>
</comment>
<organism evidence="8 9">
    <name type="scientific">Hucho hucho</name>
    <name type="common">huchen</name>
    <dbReference type="NCBI Taxonomy" id="62062"/>
    <lineage>
        <taxon>Eukaryota</taxon>
        <taxon>Metazoa</taxon>
        <taxon>Chordata</taxon>
        <taxon>Craniata</taxon>
        <taxon>Vertebrata</taxon>
        <taxon>Euteleostomi</taxon>
        <taxon>Actinopterygii</taxon>
        <taxon>Neopterygii</taxon>
        <taxon>Teleostei</taxon>
        <taxon>Protacanthopterygii</taxon>
        <taxon>Salmoniformes</taxon>
        <taxon>Salmonidae</taxon>
        <taxon>Salmoninae</taxon>
        <taxon>Hucho</taxon>
    </lineage>
</organism>
<dbReference type="SUPFAM" id="SSF50156">
    <property type="entry name" value="PDZ domain-like"/>
    <property type="match status" value="1"/>
</dbReference>
<dbReference type="GO" id="GO:0005737">
    <property type="term" value="C:cytoplasm"/>
    <property type="evidence" value="ECO:0007669"/>
    <property type="project" value="InterPro"/>
</dbReference>